<protein>
    <submittedName>
        <fullName evidence="4">Phosphinothricin acetyltransferase</fullName>
    </submittedName>
</protein>
<evidence type="ECO:0000256" key="1">
    <source>
        <dbReference type="ARBA" id="ARBA00022679"/>
    </source>
</evidence>
<dbReference type="AlphaFoldDB" id="A0A1D8PBX9"/>
<dbReference type="SUPFAM" id="SSF55729">
    <property type="entry name" value="Acyl-CoA N-acyltransferases (Nat)"/>
    <property type="match status" value="1"/>
</dbReference>
<evidence type="ECO:0000259" key="3">
    <source>
        <dbReference type="PROSITE" id="PS51186"/>
    </source>
</evidence>
<dbReference type="PROSITE" id="PS51186">
    <property type="entry name" value="GNAT"/>
    <property type="match status" value="1"/>
</dbReference>
<gene>
    <name evidence="4" type="ORF">LPB138_04055</name>
</gene>
<dbReference type="CDD" id="cd04301">
    <property type="entry name" value="NAT_SF"/>
    <property type="match status" value="1"/>
</dbReference>
<feature type="domain" description="N-acetyltransferase" evidence="3">
    <location>
        <begin position="1"/>
        <end position="152"/>
    </location>
</feature>
<keyword evidence="1 4" id="KW-0808">Transferase</keyword>
<organism evidence="4 5">
    <name type="scientific">Urechidicola croceus</name>
    <dbReference type="NCBI Taxonomy" id="1850246"/>
    <lineage>
        <taxon>Bacteria</taxon>
        <taxon>Pseudomonadati</taxon>
        <taxon>Bacteroidota</taxon>
        <taxon>Flavobacteriia</taxon>
        <taxon>Flavobacteriales</taxon>
        <taxon>Flavobacteriaceae</taxon>
        <taxon>Urechidicola</taxon>
    </lineage>
</organism>
<dbReference type="Pfam" id="PF13420">
    <property type="entry name" value="Acetyltransf_4"/>
    <property type="match status" value="1"/>
</dbReference>
<dbReference type="GO" id="GO:0016747">
    <property type="term" value="F:acyltransferase activity, transferring groups other than amino-acyl groups"/>
    <property type="evidence" value="ECO:0007669"/>
    <property type="project" value="InterPro"/>
</dbReference>
<dbReference type="RefSeq" id="WP_070238164.1">
    <property type="nucleotide sequence ID" value="NZ_CP017478.1"/>
</dbReference>
<evidence type="ECO:0000256" key="2">
    <source>
        <dbReference type="ARBA" id="ARBA00023315"/>
    </source>
</evidence>
<evidence type="ECO:0000313" key="4">
    <source>
        <dbReference type="EMBL" id="AOW22005.1"/>
    </source>
</evidence>
<dbReference type="STRING" id="1850246.LPB138_04055"/>
<sequence>MIRKVKISDAKEIVDIYNYYVLNSIVTFDEKPFSKSDFEQKIKKISSDYPFIVFEENNEILGYAYANKWRQKPAYNNTLESTVYVKNGVHKKRIGTKLYTELLKQLKEQNYHVIIGGLSLPNDASIRLHENFGFKKVAHFNEVGLKFGKWIDVGFWQLIFN</sequence>
<dbReference type="PANTHER" id="PTHR43072:SF23">
    <property type="entry name" value="UPF0039 PROTEIN C11D3.02C"/>
    <property type="match status" value="1"/>
</dbReference>
<dbReference type="PANTHER" id="PTHR43072">
    <property type="entry name" value="N-ACETYLTRANSFERASE"/>
    <property type="match status" value="1"/>
</dbReference>
<proteinExistence type="predicted"/>
<dbReference type="Gene3D" id="3.40.630.30">
    <property type="match status" value="1"/>
</dbReference>
<dbReference type="InterPro" id="IPR000182">
    <property type="entry name" value="GNAT_dom"/>
</dbReference>
<accession>A0A1D8PBX9</accession>
<keyword evidence="2" id="KW-0012">Acyltransferase</keyword>
<name>A0A1D8PBX9_9FLAO</name>
<reference evidence="4 5" key="1">
    <citation type="submission" date="2016-10" db="EMBL/GenBank/DDBJ databases">
        <title>Lutibacter sp. LPB0138, isolated from marine gastropod.</title>
        <authorList>
            <person name="Kim E."/>
            <person name="Yi H."/>
        </authorList>
    </citation>
    <scope>NUCLEOTIDE SEQUENCE [LARGE SCALE GENOMIC DNA]</scope>
    <source>
        <strain evidence="4 5">LPB0138</strain>
    </source>
</reference>
<dbReference type="KEGG" id="lul:LPB138_04055"/>
<dbReference type="Proteomes" id="UP000176050">
    <property type="component" value="Chromosome"/>
</dbReference>
<dbReference type="InterPro" id="IPR016181">
    <property type="entry name" value="Acyl_CoA_acyltransferase"/>
</dbReference>
<dbReference type="OrthoDB" id="9799096at2"/>
<keyword evidence="5" id="KW-1185">Reference proteome</keyword>
<dbReference type="EMBL" id="CP017478">
    <property type="protein sequence ID" value="AOW22005.1"/>
    <property type="molecule type" value="Genomic_DNA"/>
</dbReference>
<evidence type="ECO:0000313" key="5">
    <source>
        <dbReference type="Proteomes" id="UP000176050"/>
    </source>
</evidence>